<comment type="caution">
    <text evidence="1">The sequence shown here is derived from an EMBL/GenBank/DDBJ whole genome shotgun (WGS) entry which is preliminary data.</text>
</comment>
<proteinExistence type="predicted"/>
<dbReference type="Proteomes" id="UP001165960">
    <property type="component" value="Unassembled WGS sequence"/>
</dbReference>
<gene>
    <name evidence="1" type="ORF">DSO57_1014532</name>
</gene>
<reference evidence="1" key="1">
    <citation type="submission" date="2022-04" db="EMBL/GenBank/DDBJ databases">
        <title>Genome of the entomopathogenic fungus Entomophthora muscae.</title>
        <authorList>
            <person name="Elya C."/>
            <person name="Lovett B.R."/>
            <person name="Lee E."/>
            <person name="Macias A.M."/>
            <person name="Hajek A.E."/>
            <person name="De Bivort B.L."/>
            <person name="Kasson M.T."/>
            <person name="De Fine Licht H.H."/>
            <person name="Stajich J.E."/>
        </authorList>
    </citation>
    <scope>NUCLEOTIDE SEQUENCE</scope>
    <source>
        <strain evidence="1">Berkeley</strain>
    </source>
</reference>
<evidence type="ECO:0000313" key="1">
    <source>
        <dbReference type="EMBL" id="KAJ9081448.1"/>
    </source>
</evidence>
<keyword evidence="2" id="KW-1185">Reference proteome</keyword>
<dbReference type="EMBL" id="QTSX02001476">
    <property type="protein sequence ID" value="KAJ9081448.1"/>
    <property type="molecule type" value="Genomic_DNA"/>
</dbReference>
<evidence type="ECO:0000313" key="2">
    <source>
        <dbReference type="Proteomes" id="UP001165960"/>
    </source>
</evidence>
<accession>A0ACC2U3R0</accession>
<protein>
    <submittedName>
        <fullName evidence="1">Uncharacterized protein</fullName>
    </submittedName>
</protein>
<name>A0ACC2U3R0_9FUNG</name>
<organism evidence="1 2">
    <name type="scientific">Entomophthora muscae</name>
    <dbReference type="NCBI Taxonomy" id="34485"/>
    <lineage>
        <taxon>Eukaryota</taxon>
        <taxon>Fungi</taxon>
        <taxon>Fungi incertae sedis</taxon>
        <taxon>Zoopagomycota</taxon>
        <taxon>Entomophthoromycotina</taxon>
        <taxon>Entomophthoromycetes</taxon>
        <taxon>Entomophthorales</taxon>
        <taxon>Entomophthoraceae</taxon>
        <taxon>Entomophthora</taxon>
    </lineage>
</organism>
<sequence>MNARVVKDLASSFSTLKKINNSFPLETRAQDWDSNPDPEFLQATSPMDQGNTHPRFLGTESLQAEAPAKSQSKNTSTGLTMVMPEEELLKLPNEGRESSSVNFMNLKSSCVTNKIQLPKENTVFRPNPVTTAQNQENKVTDLDILPMREHPAKVPFCCSCTWPPALIFPNILMKPLCKILSLEAGCYICL</sequence>